<dbReference type="EMBL" id="VLPL01000009">
    <property type="protein sequence ID" value="TSJ40080.1"/>
    <property type="molecule type" value="Genomic_DNA"/>
</dbReference>
<dbReference type="NCBIfam" id="TIGR04183">
    <property type="entry name" value="Por_Secre_tail"/>
    <property type="match status" value="1"/>
</dbReference>
<dbReference type="RefSeq" id="WP_144334208.1">
    <property type="nucleotide sequence ID" value="NZ_VLPL01000009.1"/>
</dbReference>
<sequence length="567" mass="61248">MKTTLFTVALLLAPYFGNSQRILEITNGSWVNQNLSVESFQDFVISGFTETNPATGLLTPTFKVTNVAGTPLSTYYVDYPDAVYLMDFTIREATNTIILTGMTAVTTGGTPYKMIVAEVDFMTGAPVQSSLEYTFSGNSTVPHQIICSETAGQVTVVGTEIVGTVTSSNYATIPKFGFVLGLDITNFNIQSYPPIEMDLPATSIWDYDMLENITEVPGAGYFISGSCNAPASGEQNLITLGTDYAGNVTFSNIIDNTNSRFAGSSVMYNAPLNVVYLLANNSVIHQFQIAICDPLTGAFLTPWTRHQLAGYPIGSGVDQNGFRLQQSRDNMIVIGGYLSAPSGALPQLLTPFQITLKDNLTFLAAKIYQSGNNSPLAPSYFEESGNSVFINTPDMIVYNLSSNRTYLVSQNTINGGFDLNVSSLLSVSKCEKQASVNTFTTSPIWVGPGNFNPLPMYPVSYPSTQIPRPIHQTILCQSIAPALAAQGPGITLSPNPANEVVNITVDEGTIEHVSVYDLKGKLVLSQQAGERNPDVMTLTVGKLEQGAYMMEVTTKGGTIQRERFVKE</sequence>
<dbReference type="Proteomes" id="UP000316008">
    <property type="component" value="Unassembled WGS sequence"/>
</dbReference>
<accession>A0A556MJJ9</accession>
<name>A0A556MJJ9_9FLAO</name>
<gene>
    <name evidence="3" type="ORF">FO442_15900</name>
</gene>
<evidence type="ECO:0000259" key="2">
    <source>
        <dbReference type="Pfam" id="PF18962"/>
    </source>
</evidence>
<evidence type="ECO:0000256" key="1">
    <source>
        <dbReference type="ARBA" id="ARBA00022729"/>
    </source>
</evidence>
<organism evidence="3 4">
    <name type="scientific">Fluviicola chungangensis</name>
    <dbReference type="NCBI Taxonomy" id="2597671"/>
    <lineage>
        <taxon>Bacteria</taxon>
        <taxon>Pseudomonadati</taxon>
        <taxon>Bacteroidota</taxon>
        <taxon>Flavobacteriia</taxon>
        <taxon>Flavobacteriales</taxon>
        <taxon>Crocinitomicaceae</taxon>
        <taxon>Fluviicola</taxon>
    </lineage>
</organism>
<comment type="caution">
    <text evidence="3">The sequence shown here is derived from an EMBL/GenBank/DDBJ whole genome shotgun (WGS) entry which is preliminary data.</text>
</comment>
<dbReference type="AlphaFoldDB" id="A0A556MJJ9"/>
<protein>
    <submittedName>
        <fullName evidence="3">T9SS type A sorting domain-containing protein</fullName>
    </submittedName>
</protein>
<keyword evidence="1" id="KW-0732">Signal</keyword>
<feature type="domain" description="Secretion system C-terminal sorting" evidence="2">
    <location>
        <begin position="494"/>
        <end position="562"/>
    </location>
</feature>
<keyword evidence="4" id="KW-1185">Reference proteome</keyword>
<dbReference type="Pfam" id="PF18962">
    <property type="entry name" value="Por_Secre_tail"/>
    <property type="match status" value="1"/>
</dbReference>
<dbReference type="OrthoDB" id="1467680at2"/>
<evidence type="ECO:0000313" key="4">
    <source>
        <dbReference type="Proteomes" id="UP000316008"/>
    </source>
</evidence>
<reference evidence="3 4" key="1">
    <citation type="submission" date="2019-07" db="EMBL/GenBank/DDBJ databases">
        <authorList>
            <person name="Huq M.A."/>
        </authorList>
    </citation>
    <scope>NUCLEOTIDE SEQUENCE [LARGE SCALE GENOMIC DNA]</scope>
    <source>
        <strain evidence="3 4">MAH-3</strain>
    </source>
</reference>
<proteinExistence type="predicted"/>
<evidence type="ECO:0000313" key="3">
    <source>
        <dbReference type="EMBL" id="TSJ40080.1"/>
    </source>
</evidence>
<dbReference type="InterPro" id="IPR026444">
    <property type="entry name" value="Secre_tail"/>
</dbReference>